<evidence type="ECO:0000259" key="3">
    <source>
        <dbReference type="Pfam" id="PF00698"/>
    </source>
</evidence>
<evidence type="ECO:0000313" key="5">
    <source>
        <dbReference type="Proteomes" id="UP000029643"/>
    </source>
</evidence>
<dbReference type="Pfam" id="PF22621">
    <property type="entry name" value="CurL-like_PKS_C"/>
    <property type="match status" value="1"/>
</dbReference>
<comment type="caution">
    <text evidence="4">The sequence shown here is derived from an EMBL/GenBank/DDBJ whole genome shotgun (WGS) entry which is preliminary data.</text>
</comment>
<gene>
    <name evidence="4" type="ORF">JCM19274_1573</name>
</gene>
<dbReference type="EMBL" id="BBNU01000024">
    <property type="protein sequence ID" value="GAL82259.1"/>
    <property type="molecule type" value="Genomic_DNA"/>
</dbReference>
<dbReference type="Proteomes" id="UP000029643">
    <property type="component" value="Unassembled WGS sequence"/>
</dbReference>
<dbReference type="PANTHER" id="PTHR43775:SF37">
    <property type="entry name" value="SI:DKEY-61P9.11"/>
    <property type="match status" value="1"/>
</dbReference>
<feature type="domain" description="Malonyl-CoA:ACP transacylase (MAT)" evidence="3">
    <location>
        <begin position="108"/>
        <end position="193"/>
    </location>
</feature>
<keyword evidence="4" id="KW-0808">Transferase</keyword>
<dbReference type="GO" id="GO:0006633">
    <property type="term" value="P:fatty acid biosynthetic process"/>
    <property type="evidence" value="ECO:0007669"/>
    <property type="project" value="TreeGrafter"/>
</dbReference>
<keyword evidence="2" id="KW-0597">Phosphoprotein</keyword>
<dbReference type="PANTHER" id="PTHR43775">
    <property type="entry name" value="FATTY ACID SYNTHASE"/>
    <property type="match status" value="1"/>
</dbReference>
<dbReference type="Gene3D" id="3.40.366.10">
    <property type="entry name" value="Malonyl-Coenzyme A Acyl Carrier Protein, domain 2"/>
    <property type="match status" value="1"/>
</dbReference>
<dbReference type="GO" id="GO:0004314">
    <property type="term" value="F:[acyl-carrier-protein] S-malonyltransferase activity"/>
    <property type="evidence" value="ECO:0007669"/>
    <property type="project" value="UniProtKB-EC"/>
</dbReference>
<keyword evidence="1" id="KW-0596">Phosphopantetheine</keyword>
<name>A0A090X233_9FLAO</name>
<dbReference type="InterPro" id="IPR001227">
    <property type="entry name" value="Ac_transferase_dom_sf"/>
</dbReference>
<dbReference type="Gene3D" id="3.30.70.3290">
    <property type="match status" value="1"/>
</dbReference>
<reference evidence="4 5" key="1">
    <citation type="journal article" date="2014" name="Genome Announc.">
        <title>Draft Genome Sequences of Marine Flavobacterium Algibacter lectus Strains SS8 and NR4.</title>
        <authorList>
            <person name="Takatani N."/>
            <person name="Nakanishi M."/>
            <person name="Meirelles P."/>
            <person name="Mino S."/>
            <person name="Suda W."/>
            <person name="Oshima K."/>
            <person name="Hattori M."/>
            <person name="Ohkuma M."/>
            <person name="Hosokawa M."/>
            <person name="Miyashita K."/>
            <person name="Thompson F.L."/>
            <person name="Niwa A."/>
            <person name="Sawabe T."/>
            <person name="Sawabe T."/>
        </authorList>
    </citation>
    <scope>NUCLEOTIDE SEQUENCE [LARGE SCALE GENOMIC DNA]</scope>
    <source>
        <strain evidence="5">JCM19274</strain>
    </source>
</reference>
<keyword evidence="4" id="KW-0012">Acyltransferase</keyword>
<dbReference type="Pfam" id="PF00698">
    <property type="entry name" value="Acyl_transf_1"/>
    <property type="match status" value="1"/>
</dbReference>
<dbReference type="InterPro" id="IPR016035">
    <property type="entry name" value="Acyl_Trfase/lysoPLipase"/>
</dbReference>
<dbReference type="SUPFAM" id="SSF52151">
    <property type="entry name" value="FabD/lysophospholipase-like"/>
    <property type="match status" value="1"/>
</dbReference>
<dbReference type="AlphaFoldDB" id="A0A090X233"/>
<protein>
    <submittedName>
        <fullName evidence="4">Malonyl CoA-acyl carrier protein transacylase</fullName>
        <ecNumber evidence="4">2.3.1.39</ecNumber>
    </submittedName>
</protein>
<organism evidence="4 5">
    <name type="scientific">Algibacter lectus</name>
    <dbReference type="NCBI Taxonomy" id="221126"/>
    <lineage>
        <taxon>Bacteria</taxon>
        <taxon>Pseudomonadati</taxon>
        <taxon>Bacteroidota</taxon>
        <taxon>Flavobacteriia</taxon>
        <taxon>Flavobacteriales</taxon>
        <taxon>Flavobacteriaceae</taxon>
        <taxon>Algibacter</taxon>
    </lineage>
</organism>
<proteinExistence type="predicted"/>
<dbReference type="GO" id="GO:0004312">
    <property type="term" value="F:fatty acid synthase activity"/>
    <property type="evidence" value="ECO:0007669"/>
    <property type="project" value="TreeGrafter"/>
</dbReference>
<dbReference type="InterPro" id="IPR050091">
    <property type="entry name" value="PKS_NRPS_Biosynth_Enz"/>
</dbReference>
<sequence>MHIVVEEYENKQKVSSASRSLQILPWSAKTQNSLQGYQSELGNYLKTNTDFSLADVAHSLVNTRDSFANRGFIIAENTEDAFHKLLLLDDNKNIKTHLLNITSSELAFLFPGQGAQYLQMGKSLYTEEKVFKEAVDKCADLLKSYIKLDIRQIIYPEENSEEAELKLKDTKYTQPALFVVEYALSQLWMSWGGKANITLWP</sequence>
<dbReference type="InterPro" id="IPR014043">
    <property type="entry name" value="Acyl_transferase_dom"/>
</dbReference>
<dbReference type="EC" id="2.3.1.39" evidence="4"/>
<evidence type="ECO:0000313" key="4">
    <source>
        <dbReference type="EMBL" id="GAL82259.1"/>
    </source>
</evidence>
<evidence type="ECO:0000256" key="1">
    <source>
        <dbReference type="ARBA" id="ARBA00022450"/>
    </source>
</evidence>
<accession>A0A090X233</accession>
<evidence type="ECO:0000256" key="2">
    <source>
        <dbReference type="ARBA" id="ARBA00022553"/>
    </source>
</evidence>